<sequence length="509" mass="55859">MTEISETVIEAFGAALASRTGLHFPATRRRELLRGLARAATAFGFAGDDASEACTRWLLAERPTRRQAEILASHLTVGETYFFREPATFAALEQQILPALIAARRTTGKRLRIWSVGCSTGEETYSLAIVLARLIPDIEDWSITLLGTDINPHFLASAARGTYREWSFRGVPAWIRKGYFNDLGGGNYALLPRVKQLARFDYLNLVDDAYPSFEKDTAAMDIVLCRHVLMYFDVATARAVVQRLRRSLVDGGWLIVSQTETGAPLLSEFTQVTWPDCFVYRKNDDGQAVSVDSCWWTGTDGNPSTLAQSSLAEERWLDISMNGTTVGAAGNTGRSAATEPLPRAHEATDSKIDASALARDDRCNDEPALNTLRAEGSEEPQDPALLARACANAGRLGDARHWCEAAVSADKFNPELRYLLASILIEQGHAEGAVACLKQALYLDQNFVLAHFALGNIYRRDGHADQATRHFRIAARLLRACAPDTCLPSAEGLRAARLLSIIETMEPAP</sequence>
<dbReference type="EMBL" id="RBZV01000007">
    <property type="protein sequence ID" value="RKP46457.1"/>
    <property type="molecule type" value="Genomic_DNA"/>
</dbReference>
<dbReference type="OrthoDB" id="9816309at2"/>
<evidence type="ECO:0000256" key="4">
    <source>
        <dbReference type="SAM" id="MobiDB-lite"/>
    </source>
</evidence>
<dbReference type="Gene3D" id="1.25.40.10">
    <property type="entry name" value="Tetratricopeptide repeat domain"/>
    <property type="match status" value="1"/>
</dbReference>
<dbReference type="PROSITE" id="PS50123">
    <property type="entry name" value="CHER"/>
    <property type="match status" value="1"/>
</dbReference>
<gene>
    <name evidence="6" type="ORF">D7S89_17690</name>
</gene>
<comment type="caution">
    <text evidence="6">The sequence shown here is derived from an EMBL/GenBank/DDBJ whole genome shotgun (WGS) entry which is preliminary data.</text>
</comment>
<proteinExistence type="predicted"/>
<evidence type="ECO:0000313" key="7">
    <source>
        <dbReference type="Proteomes" id="UP000280434"/>
    </source>
</evidence>
<dbReference type="SMART" id="SM00028">
    <property type="entry name" value="TPR"/>
    <property type="match status" value="3"/>
</dbReference>
<dbReference type="Gene3D" id="3.40.50.150">
    <property type="entry name" value="Vaccinia Virus protein VP39"/>
    <property type="match status" value="1"/>
</dbReference>
<reference evidence="6 7" key="1">
    <citation type="submission" date="2018-10" db="EMBL/GenBank/DDBJ databases">
        <title>Paraburkholderia sp. 7MK8-2, isolated from soil.</title>
        <authorList>
            <person name="Gao Z.-H."/>
            <person name="Qiu L.-H."/>
        </authorList>
    </citation>
    <scope>NUCLEOTIDE SEQUENCE [LARGE SCALE GENOMIC DNA]</scope>
    <source>
        <strain evidence="6 7">7MK8-2</strain>
    </source>
</reference>
<dbReference type="RefSeq" id="WP_121279310.1">
    <property type="nucleotide sequence ID" value="NZ_RBZV01000007.1"/>
</dbReference>
<dbReference type="InterPro" id="IPR011990">
    <property type="entry name" value="TPR-like_helical_dom_sf"/>
</dbReference>
<keyword evidence="3" id="KW-0949">S-adenosyl-L-methionine</keyword>
<dbReference type="PANTHER" id="PTHR24422">
    <property type="entry name" value="CHEMOTAXIS PROTEIN METHYLTRANSFERASE"/>
    <property type="match status" value="1"/>
</dbReference>
<dbReference type="PANTHER" id="PTHR24422:SF19">
    <property type="entry name" value="CHEMOTAXIS PROTEIN METHYLTRANSFERASE"/>
    <property type="match status" value="1"/>
</dbReference>
<dbReference type="Proteomes" id="UP000280434">
    <property type="component" value="Unassembled WGS sequence"/>
</dbReference>
<feature type="region of interest" description="Disordered" evidence="4">
    <location>
        <begin position="327"/>
        <end position="349"/>
    </location>
</feature>
<evidence type="ECO:0000259" key="5">
    <source>
        <dbReference type="PROSITE" id="PS50123"/>
    </source>
</evidence>
<evidence type="ECO:0000256" key="3">
    <source>
        <dbReference type="ARBA" id="ARBA00022691"/>
    </source>
</evidence>
<dbReference type="SUPFAM" id="SSF48452">
    <property type="entry name" value="TPR-like"/>
    <property type="match status" value="1"/>
</dbReference>
<accession>A0A494X6X5</accession>
<dbReference type="Pfam" id="PF13414">
    <property type="entry name" value="TPR_11"/>
    <property type="match status" value="1"/>
</dbReference>
<dbReference type="InterPro" id="IPR022642">
    <property type="entry name" value="CheR_C"/>
</dbReference>
<dbReference type="GO" id="GO:0008757">
    <property type="term" value="F:S-adenosylmethionine-dependent methyltransferase activity"/>
    <property type="evidence" value="ECO:0007669"/>
    <property type="project" value="InterPro"/>
</dbReference>
<keyword evidence="1" id="KW-0489">Methyltransferase</keyword>
<evidence type="ECO:0000313" key="6">
    <source>
        <dbReference type="EMBL" id="RKP46457.1"/>
    </source>
</evidence>
<dbReference type="SUPFAM" id="SSF53335">
    <property type="entry name" value="S-adenosyl-L-methionine-dependent methyltransferases"/>
    <property type="match status" value="1"/>
</dbReference>
<dbReference type="InterPro" id="IPR000780">
    <property type="entry name" value="CheR_MeTrfase"/>
</dbReference>
<organism evidence="6 7">
    <name type="scientific">Trinickia fusca</name>
    <dbReference type="NCBI Taxonomy" id="2419777"/>
    <lineage>
        <taxon>Bacteria</taxon>
        <taxon>Pseudomonadati</taxon>
        <taxon>Pseudomonadota</taxon>
        <taxon>Betaproteobacteria</taxon>
        <taxon>Burkholderiales</taxon>
        <taxon>Burkholderiaceae</taxon>
        <taxon>Trinickia</taxon>
    </lineage>
</organism>
<dbReference type="Pfam" id="PF01739">
    <property type="entry name" value="CheR"/>
    <property type="match status" value="1"/>
</dbReference>
<keyword evidence="2" id="KW-0808">Transferase</keyword>
<dbReference type="InterPro" id="IPR019734">
    <property type="entry name" value="TPR_rpt"/>
</dbReference>
<keyword evidence="7" id="KW-1185">Reference proteome</keyword>
<dbReference type="CDD" id="cd02440">
    <property type="entry name" value="AdoMet_MTases"/>
    <property type="match status" value="1"/>
</dbReference>
<evidence type="ECO:0000256" key="2">
    <source>
        <dbReference type="ARBA" id="ARBA00022679"/>
    </source>
</evidence>
<name>A0A494X6X5_9BURK</name>
<feature type="domain" description="CheR-type methyltransferase" evidence="5">
    <location>
        <begin position="1"/>
        <end position="285"/>
    </location>
</feature>
<protein>
    <submittedName>
        <fullName evidence="6">Tetratricopeptide repeat protein</fullName>
    </submittedName>
</protein>
<dbReference type="PRINTS" id="PR00996">
    <property type="entry name" value="CHERMTFRASE"/>
</dbReference>
<evidence type="ECO:0000256" key="1">
    <source>
        <dbReference type="ARBA" id="ARBA00022603"/>
    </source>
</evidence>
<dbReference type="InterPro" id="IPR050903">
    <property type="entry name" value="Bact_Chemotaxis_MeTrfase"/>
</dbReference>
<dbReference type="SMART" id="SM00138">
    <property type="entry name" value="MeTrc"/>
    <property type="match status" value="1"/>
</dbReference>
<dbReference type="InterPro" id="IPR029063">
    <property type="entry name" value="SAM-dependent_MTases_sf"/>
</dbReference>
<dbReference type="AlphaFoldDB" id="A0A494X6X5"/>
<dbReference type="GO" id="GO:0032259">
    <property type="term" value="P:methylation"/>
    <property type="evidence" value="ECO:0007669"/>
    <property type="project" value="UniProtKB-KW"/>
</dbReference>